<dbReference type="Pfam" id="PF24135">
    <property type="entry name" value="DUF7402"/>
    <property type="match status" value="1"/>
</dbReference>
<organism evidence="2 3">
    <name type="scientific">Agrobacterium tumefaciens</name>
    <dbReference type="NCBI Taxonomy" id="358"/>
    <lineage>
        <taxon>Bacteria</taxon>
        <taxon>Pseudomonadati</taxon>
        <taxon>Pseudomonadota</taxon>
        <taxon>Alphaproteobacteria</taxon>
        <taxon>Hyphomicrobiales</taxon>
        <taxon>Rhizobiaceae</taxon>
        <taxon>Rhizobium/Agrobacterium group</taxon>
        <taxon>Agrobacterium</taxon>
        <taxon>Agrobacterium tumefaciens complex</taxon>
    </lineage>
</organism>
<evidence type="ECO:0000259" key="1">
    <source>
        <dbReference type="Pfam" id="PF24135"/>
    </source>
</evidence>
<evidence type="ECO:0000313" key="3">
    <source>
        <dbReference type="Proteomes" id="UP000035017"/>
    </source>
</evidence>
<evidence type="ECO:0000313" key="2">
    <source>
        <dbReference type="EMBL" id="KIQ03359.1"/>
    </source>
</evidence>
<dbReference type="SUPFAM" id="SSF49785">
    <property type="entry name" value="Galactose-binding domain-like"/>
    <property type="match status" value="1"/>
</dbReference>
<proteinExistence type="predicted"/>
<gene>
    <name evidence="2" type="ORF">RU07_07800</name>
</gene>
<feature type="domain" description="DUF7402" evidence="1">
    <location>
        <begin position="160"/>
        <end position="236"/>
    </location>
</feature>
<name>A0A0D0K4J6_AGRTU</name>
<dbReference type="EMBL" id="JXQV01000008">
    <property type="protein sequence ID" value="KIQ03359.1"/>
    <property type="molecule type" value="Genomic_DNA"/>
</dbReference>
<reference evidence="2 3" key="1">
    <citation type="submission" date="2014-12" db="EMBL/GenBank/DDBJ databases">
        <title>16Stimator: statistical estimation of ribosomal gene copy numbers from draft genome assemblies.</title>
        <authorList>
            <person name="Perisin M.A."/>
            <person name="Vetter M."/>
            <person name="Gilbert J.A."/>
            <person name="Bergelson J."/>
        </authorList>
    </citation>
    <scope>NUCLEOTIDE SEQUENCE [LARGE SCALE GENOMIC DNA]</scope>
    <source>
        <strain evidence="2 3">MEJ076</strain>
    </source>
</reference>
<sequence>MKLTLKVVDATGRVLAQTSADDEAILVYRSEYAQGDRIVIETTEPCHLDISLDAGMPSARVFMAGTDFSLPVPFGATRKTYPPQAFLGNLHRISVCHVDQQEAKTRRNLTFNPFDHHENKTLFPHASANVETRGEAVFAARNAIDGEKANTDHGFWPYTSWGINQDPTAALTLDFARPVQIDQVTLYIRADFPHDAWWSEASLTFSDGHTLTVPLLKSGSAQVFAMSPRIVEWVRVHDLKKADDPSPFPALTQLEIWGSDVA</sequence>
<protein>
    <submittedName>
        <fullName evidence="2">Carbohydrate-binding protein</fullName>
    </submittedName>
</protein>
<dbReference type="InterPro" id="IPR008979">
    <property type="entry name" value="Galactose-bd-like_sf"/>
</dbReference>
<dbReference type="Gene3D" id="2.60.120.260">
    <property type="entry name" value="Galactose-binding domain-like"/>
    <property type="match status" value="1"/>
</dbReference>
<comment type="caution">
    <text evidence="2">The sequence shown here is derived from an EMBL/GenBank/DDBJ whole genome shotgun (WGS) entry which is preliminary data.</text>
</comment>
<dbReference type="OrthoDB" id="5674083at2"/>
<dbReference type="AlphaFoldDB" id="A0A0D0K4J6"/>
<accession>A0A0D0K4J6</accession>
<dbReference type="Proteomes" id="UP000035017">
    <property type="component" value="Unassembled WGS sequence"/>
</dbReference>
<dbReference type="InterPro" id="IPR055826">
    <property type="entry name" value="DUF7402"/>
</dbReference>